<name>A0A8K0X6N5_9PEZI</name>
<keyword evidence="2" id="KW-1185">Reference proteome</keyword>
<evidence type="ECO:0000313" key="2">
    <source>
        <dbReference type="Proteomes" id="UP000813385"/>
    </source>
</evidence>
<dbReference type="Proteomes" id="UP000813385">
    <property type="component" value="Unassembled WGS sequence"/>
</dbReference>
<gene>
    <name evidence="1" type="ORF">B0T11DRAFT_278160</name>
</gene>
<reference evidence="1" key="1">
    <citation type="journal article" date="2021" name="Nat. Commun.">
        <title>Genetic determinants of endophytism in the Arabidopsis root mycobiome.</title>
        <authorList>
            <person name="Mesny F."/>
            <person name="Miyauchi S."/>
            <person name="Thiergart T."/>
            <person name="Pickel B."/>
            <person name="Atanasova L."/>
            <person name="Karlsson M."/>
            <person name="Huettel B."/>
            <person name="Barry K.W."/>
            <person name="Haridas S."/>
            <person name="Chen C."/>
            <person name="Bauer D."/>
            <person name="Andreopoulos W."/>
            <person name="Pangilinan J."/>
            <person name="LaButti K."/>
            <person name="Riley R."/>
            <person name="Lipzen A."/>
            <person name="Clum A."/>
            <person name="Drula E."/>
            <person name="Henrissat B."/>
            <person name="Kohler A."/>
            <person name="Grigoriev I.V."/>
            <person name="Martin F.M."/>
            <person name="Hacquard S."/>
        </authorList>
    </citation>
    <scope>NUCLEOTIDE SEQUENCE</scope>
    <source>
        <strain evidence="1">MPI-CAGE-AT-0016</strain>
    </source>
</reference>
<dbReference type="EMBL" id="JAGPXD010000002">
    <property type="protein sequence ID" value="KAH7369072.1"/>
    <property type="molecule type" value="Genomic_DNA"/>
</dbReference>
<dbReference type="AlphaFoldDB" id="A0A8K0X6N5"/>
<accession>A0A8K0X6N5</accession>
<proteinExistence type="predicted"/>
<comment type="caution">
    <text evidence="1">The sequence shown here is derived from an EMBL/GenBank/DDBJ whole genome shotgun (WGS) entry which is preliminary data.</text>
</comment>
<protein>
    <submittedName>
        <fullName evidence="1">Uncharacterized protein</fullName>
    </submittedName>
</protein>
<evidence type="ECO:0000313" key="1">
    <source>
        <dbReference type="EMBL" id="KAH7369072.1"/>
    </source>
</evidence>
<organism evidence="1 2">
    <name type="scientific">Plectosphaerella cucumerina</name>
    <dbReference type="NCBI Taxonomy" id="40658"/>
    <lineage>
        <taxon>Eukaryota</taxon>
        <taxon>Fungi</taxon>
        <taxon>Dikarya</taxon>
        <taxon>Ascomycota</taxon>
        <taxon>Pezizomycotina</taxon>
        <taxon>Sordariomycetes</taxon>
        <taxon>Hypocreomycetidae</taxon>
        <taxon>Glomerellales</taxon>
        <taxon>Plectosphaerellaceae</taxon>
        <taxon>Plectosphaerella</taxon>
    </lineage>
</organism>
<sequence>MKLVRSGFEFPHRKPGGSEEGWLLWARQSPWDLWRRTWRSPMGWTSLVLCSMHLLGRRDHRTMAPRKGSESIRLPCWSSLFSSNRSCFRQVLLGLTPRGTLTRLRPYGPRIGKACLAAGPLPSLEACGPVRPVNDLVRCPCLEGLPALVDCSAQKSLAFPREHLVFLSW</sequence>